<dbReference type="GO" id="GO:0003824">
    <property type="term" value="F:catalytic activity"/>
    <property type="evidence" value="ECO:0007669"/>
    <property type="project" value="InterPro"/>
</dbReference>
<evidence type="ECO:0000313" key="2">
    <source>
        <dbReference type="EMBL" id="KCZ96432.1"/>
    </source>
</evidence>
<dbReference type="OrthoDB" id="581532at2"/>
<feature type="domain" description="MOSC" evidence="1">
    <location>
        <begin position="107"/>
        <end position="257"/>
    </location>
</feature>
<dbReference type="Proteomes" id="UP000025061">
    <property type="component" value="Unassembled WGS sequence"/>
</dbReference>
<dbReference type="Pfam" id="PF03476">
    <property type="entry name" value="MOSC_N"/>
    <property type="match status" value="1"/>
</dbReference>
<evidence type="ECO:0000259" key="1">
    <source>
        <dbReference type="PROSITE" id="PS51340"/>
    </source>
</evidence>
<accession>A0A059G0B6</accession>
<sequence length="272" mass="29178">MSGGLAGRVTSLWRHPVKGFTPERLSEVTLTAGGHFPCDRLFAIEDGPSGFDPAAPAHISKMRFTVLARLPRIAAIRTRYDEASGILTASHPDFEDVQAQMAEAAGRDALAAWVTQVLGEDVRGTLKVLPAPDGHRFMDSRSGFVSIINLASVRDLETKTGRAIDPLRFRGNILVDGWPAWSEHTLAEKTVTLGGATLKGIKPITRCAATHVDPATAEADMNLTAALYQHYGHMDCGLYAEVVTGGPVSPGDVIEALITQDQSRQLASPEKT</sequence>
<evidence type="ECO:0000313" key="3">
    <source>
        <dbReference type="Proteomes" id="UP000025061"/>
    </source>
</evidence>
<dbReference type="PATRIC" id="fig|1280951.3.peg.422"/>
<name>A0A059G0B6_9PROT</name>
<dbReference type="InterPro" id="IPR005303">
    <property type="entry name" value="MOCOS_middle"/>
</dbReference>
<reference evidence="2 3" key="1">
    <citation type="submission" date="2013-04" db="EMBL/GenBank/DDBJ databases">
        <title>Hyphomonas hirschiana VP5 Genome Sequencing.</title>
        <authorList>
            <person name="Lai Q."/>
            <person name="Shao Z."/>
        </authorList>
    </citation>
    <scope>NUCLEOTIDE SEQUENCE [LARGE SCALE GENOMIC DNA]</scope>
    <source>
        <strain evidence="2 3">VP5</strain>
    </source>
</reference>
<comment type="caution">
    <text evidence="2">The sequence shown here is derived from an EMBL/GenBank/DDBJ whole genome shotgun (WGS) entry which is preliminary data.</text>
</comment>
<dbReference type="EMBL" id="ARYI01000001">
    <property type="protein sequence ID" value="KCZ96432.1"/>
    <property type="molecule type" value="Genomic_DNA"/>
</dbReference>
<keyword evidence="3" id="KW-1185">Reference proteome</keyword>
<dbReference type="InterPro" id="IPR011037">
    <property type="entry name" value="Pyrv_Knase-like_insert_dom_sf"/>
</dbReference>
<dbReference type="PROSITE" id="PS51340">
    <property type="entry name" value="MOSC"/>
    <property type="match status" value="1"/>
</dbReference>
<dbReference type="Gene3D" id="2.40.33.20">
    <property type="entry name" value="PK beta-barrel domain-like"/>
    <property type="match status" value="1"/>
</dbReference>
<dbReference type="SUPFAM" id="SSF50800">
    <property type="entry name" value="PK beta-barrel domain-like"/>
    <property type="match status" value="1"/>
</dbReference>
<organism evidence="2 3">
    <name type="scientific">Hyphomonas hirschiana VP5</name>
    <dbReference type="NCBI Taxonomy" id="1280951"/>
    <lineage>
        <taxon>Bacteria</taxon>
        <taxon>Pseudomonadati</taxon>
        <taxon>Pseudomonadota</taxon>
        <taxon>Alphaproteobacteria</taxon>
        <taxon>Hyphomonadales</taxon>
        <taxon>Hyphomonadaceae</taxon>
        <taxon>Hyphomonas</taxon>
    </lineage>
</organism>
<dbReference type="RefSeq" id="WP_011645656.1">
    <property type="nucleotide sequence ID" value="NZ_ARYI01000001.1"/>
</dbReference>
<proteinExistence type="predicted"/>
<gene>
    <name evidence="2" type="ORF">HHI_02095</name>
</gene>
<protein>
    <submittedName>
        <fullName evidence="2">MOSC domain-containing protein-containing protein</fullName>
    </submittedName>
</protein>
<dbReference type="GO" id="GO:0030151">
    <property type="term" value="F:molybdenum ion binding"/>
    <property type="evidence" value="ECO:0007669"/>
    <property type="project" value="InterPro"/>
</dbReference>
<dbReference type="Pfam" id="PF03473">
    <property type="entry name" value="MOSC"/>
    <property type="match status" value="1"/>
</dbReference>
<dbReference type="GO" id="GO:0030170">
    <property type="term" value="F:pyridoxal phosphate binding"/>
    <property type="evidence" value="ECO:0007669"/>
    <property type="project" value="InterPro"/>
</dbReference>
<dbReference type="InterPro" id="IPR005302">
    <property type="entry name" value="MoCF_Sase_C"/>
</dbReference>
<dbReference type="AlphaFoldDB" id="A0A059G0B6"/>